<keyword evidence="2" id="KW-1185">Reference proteome</keyword>
<dbReference type="AlphaFoldDB" id="A0A5B7IVS4"/>
<name>A0A5B7IVS4_PORTR</name>
<protein>
    <submittedName>
        <fullName evidence="1">Uncharacterized protein</fullName>
    </submittedName>
</protein>
<gene>
    <name evidence="1" type="ORF">E2C01_079041</name>
</gene>
<dbReference type="EMBL" id="VSRR010065089">
    <property type="protein sequence ID" value="MPC84304.1"/>
    <property type="molecule type" value="Genomic_DNA"/>
</dbReference>
<reference evidence="1 2" key="1">
    <citation type="submission" date="2019-05" db="EMBL/GenBank/DDBJ databases">
        <title>Another draft genome of Portunus trituberculatus and its Hox gene families provides insights of decapod evolution.</title>
        <authorList>
            <person name="Jeong J.-H."/>
            <person name="Song I."/>
            <person name="Kim S."/>
            <person name="Choi T."/>
            <person name="Kim D."/>
            <person name="Ryu S."/>
            <person name="Kim W."/>
        </authorList>
    </citation>
    <scope>NUCLEOTIDE SEQUENCE [LARGE SCALE GENOMIC DNA]</scope>
    <source>
        <tissue evidence="1">Muscle</tissue>
    </source>
</reference>
<comment type="caution">
    <text evidence="1">The sequence shown here is derived from an EMBL/GenBank/DDBJ whole genome shotgun (WGS) entry which is preliminary data.</text>
</comment>
<sequence>MLLVNLRAENQTHAVTQSPINKLEKLAADSPSGAGEEEAPWLGCHGLVVLNSLALQRRTPPVVSDLPCLKEGPGWASEHTLRRVWGSAKFRIARGHFCDPREGGIRLRFPPISFHPPRGKEGHGPWVEASLCSFFLGGILAAVP</sequence>
<evidence type="ECO:0000313" key="1">
    <source>
        <dbReference type="EMBL" id="MPC84304.1"/>
    </source>
</evidence>
<accession>A0A5B7IVS4</accession>
<evidence type="ECO:0000313" key="2">
    <source>
        <dbReference type="Proteomes" id="UP000324222"/>
    </source>
</evidence>
<dbReference type="Proteomes" id="UP000324222">
    <property type="component" value="Unassembled WGS sequence"/>
</dbReference>
<organism evidence="1 2">
    <name type="scientific">Portunus trituberculatus</name>
    <name type="common">Swimming crab</name>
    <name type="synonym">Neptunus trituberculatus</name>
    <dbReference type="NCBI Taxonomy" id="210409"/>
    <lineage>
        <taxon>Eukaryota</taxon>
        <taxon>Metazoa</taxon>
        <taxon>Ecdysozoa</taxon>
        <taxon>Arthropoda</taxon>
        <taxon>Crustacea</taxon>
        <taxon>Multicrustacea</taxon>
        <taxon>Malacostraca</taxon>
        <taxon>Eumalacostraca</taxon>
        <taxon>Eucarida</taxon>
        <taxon>Decapoda</taxon>
        <taxon>Pleocyemata</taxon>
        <taxon>Brachyura</taxon>
        <taxon>Eubrachyura</taxon>
        <taxon>Portunoidea</taxon>
        <taxon>Portunidae</taxon>
        <taxon>Portuninae</taxon>
        <taxon>Portunus</taxon>
    </lineage>
</organism>
<proteinExistence type="predicted"/>